<protein>
    <recommendedName>
        <fullName evidence="8">Glycoside hydrolase</fullName>
    </recommendedName>
</protein>
<gene>
    <name evidence="6" type="ORF">ELS83_20230</name>
</gene>
<keyword evidence="2 4" id="KW-0378">Hydrolase</keyword>
<keyword evidence="5" id="KW-0472">Membrane</keyword>
<dbReference type="PANTHER" id="PTHR31339">
    <property type="entry name" value="PECTIN LYASE-RELATED"/>
    <property type="match status" value="1"/>
</dbReference>
<dbReference type="InterPro" id="IPR000743">
    <property type="entry name" value="Glyco_hydro_28"/>
</dbReference>
<organism evidence="6 7">
    <name type="scientific">Marinifilum caeruleilacunae</name>
    <dbReference type="NCBI Taxonomy" id="2499076"/>
    <lineage>
        <taxon>Bacteria</taxon>
        <taxon>Pseudomonadati</taxon>
        <taxon>Bacteroidota</taxon>
        <taxon>Bacteroidia</taxon>
        <taxon>Marinilabiliales</taxon>
        <taxon>Marinifilaceae</taxon>
    </lineage>
</organism>
<evidence type="ECO:0000313" key="6">
    <source>
        <dbReference type="EMBL" id="NOU62133.1"/>
    </source>
</evidence>
<evidence type="ECO:0000256" key="2">
    <source>
        <dbReference type="ARBA" id="ARBA00022801"/>
    </source>
</evidence>
<evidence type="ECO:0000256" key="5">
    <source>
        <dbReference type="SAM" id="Phobius"/>
    </source>
</evidence>
<name>A0ABX1X156_9BACT</name>
<keyword evidence="5" id="KW-1133">Transmembrane helix</keyword>
<keyword evidence="3 4" id="KW-0326">Glycosidase</keyword>
<dbReference type="InterPro" id="IPR051801">
    <property type="entry name" value="GH28_Enzymes"/>
</dbReference>
<evidence type="ECO:0008006" key="8">
    <source>
        <dbReference type="Google" id="ProtNLM"/>
    </source>
</evidence>
<dbReference type="EMBL" id="RZNH01000053">
    <property type="protein sequence ID" value="NOU62133.1"/>
    <property type="molecule type" value="Genomic_DNA"/>
</dbReference>
<comment type="similarity">
    <text evidence="1 4">Belongs to the glycosyl hydrolase 28 family.</text>
</comment>
<dbReference type="PANTHER" id="PTHR31339:SF9">
    <property type="entry name" value="PLASMIN AND FIBRONECTIN-BINDING PROTEIN A"/>
    <property type="match status" value="1"/>
</dbReference>
<dbReference type="InterPro" id="IPR011050">
    <property type="entry name" value="Pectin_lyase_fold/virulence"/>
</dbReference>
<keyword evidence="5" id="KW-0812">Transmembrane</keyword>
<dbReference type="Pfam" id="PF00295">
    <property type="entry name" value="Glyco_hydro_28"/>
    <property type="match status" value="1"/>
</dbReference>
<accession>A0ABX1X156</accession>
<evidence type="ECO:0000256" key="1">
    <source>
        <dbReference type="ARBA" id="ARBA00008834"/>
    </source>
</evidence>
<proteinExistence type="inferred from homology"/>
<dbReference type="InterPro" id="IPR006626">
    <property type="entry name" value="PbH1"/>
</dbReference>
<comment type="caution">
    <text evidence="6">The sequence shown here is derived from an EMBL/GenBank/DDBJ whole genome shotgun (WGS) entry which is preliminary data.</text>
</comment>
<evidence type="ECO:0000256" key="3">
    <source>
        <dbReference type="ARBA" id="ARBA00023295"/>
    </source>
</evidence>
<dbReference type="SUPFAM" id="SSF51126">
    <property type="entry name" value="Pectin lyase-like"/>
    <property type="match status" value="1"/>
</dbReference>
<dbReference type="Gene3D" id="2.160.20.10">
    <property type="entry name" value="Single-stranded right-handed beta-helix, Pectin lyase-like"/>
    <property type="match status" value="1"/>
</dbReference>
<evidence type="ECO:0000313" key="7">
    <source>
        <dbReference type="Proteomes" id="UP000732105"/>
    </source>
</evidence>
<reference evidence="6 7" key="1">
    <citation type="submission" date="2018-12" db="EMBL/GenBank/DDBJ databases">
        <title>Marinifilum JC070 sp. nov., a marine bacterium isolated from Yongle Blue Hole in the South China Sea.</title>
        <authorList>
            <person name="Fu T."/>
        </authorList>
    </citation>
    <scope>NUCLEOTIDE SEQUENCE [LARGE SCALE GENOMIC DNA]</scope>
    <source>
        <strain evidence="6 7">JC070</strain>
    </source>
</reference>
<feature type="transmembrane region" description="Helical" evidence="5">
    <location>
        <begin position="12"/>
        <end position="35"/>
    </location>
</feature>
<dbReference type="SMART" id="SM00710">
    <property type="entry name" value="PbH1"/>
    <property type="match status" value="5"/>
</dbReference>
<dbReference type="InterPro" id="IPR012334">
    <property type="entry name" value="Pectin_lyas_fold"/>
</dbReference>
<evidence type="ECO:0000256" key="4">
    <source>
        <dbReference type="RuleBase" id="RU361169"/>
    </source>
</evidence>
<dbReference type="Proteomes" id="UP000732105">
    <property type="component" value="Unassembled WGS sequence"/>
</dbReference>
<sequence length="513" mass="56674">MISFKSRINQNLVIMIGIKYTTFLLNLLLLSTSIFSNPNTLEKEILNIKDFGAKGDGLTIDTKAINAAIDACSKSKNAKVIVPPGQYISGSIHLKSNIILEIQEGAEILGAPVGIHAYDDPEPNQWDMYQDFGHSHYHNSMILGENLENIKITGKGTINGNNHVLRDNKYGNGDANKLIAMKLCNNITIEGVTLKLGGHFAIILNGCNGVTIKKIAIYTQNDGIDLMACSNVTISNCEIECIRYEGGQKVGGDDAIGIKSDYSLGYALPCENITITNCFLSSGCNAIQFGSETVGDIKNVKVTNCVIEHADKAGLGITSNDGSIIENIVFRNITMSKIANPFFILITNRGRAGNNPKIGAIKNVLFENIECRDVYGYIKNRVFTSMISGLPGHHIESVKFKNINMTLRGNVDEFDADRKIPFHTKYTPRSFGKRPSSGFYCRYAKNISFQNVIIELEKPDVRPLFFFDHVSEIDIANFDSKTCSEENGHIVLKKSDTIRLAKSFGWNVIKYEE</sequence>
<keyword evidence="7" id="KW-1185">Reference proteome</keyword>